<sequence>MIKVVVSFFVLMVVISAGTVYSLKETTERLEARKHQLSAQILKDRAAIKVLRAEMAYLSQPERLQKLSARFLALTPAHSAQMAGAINAIATREEATGEENGQNRYKLVSFPVDQFPVLLPQNKPQIRTQARTQARTQIRFQNKKVNKIKDKKAKSASFYDRISLTLGNEE</sequence>
<gene>
    <name evidence="1" type="ORF">MNBD_ALPHA03-1383</name>
</gene>
<proteinExistence type="predicted"/>
<dbReference type="EMBL" id="UOFW01000214">
    <property type="protein sequence ID" value="VAX07740.1"/>
    <property type="molecule type" value="Genomic_DNA"/>
</dbReference>
<protein>
    <recommendedName>
        <fullName evidence="2">Cell division protein FtsL</fullName>
    </recommendedName>
</protein>
<evidence type="ECO:0000313" key="1">
    <source>
        <dbReference type="EMBL" id="VAX07740.1"/>
    </source>
</evidence>
<name>A0A3B1BBK4_9ZZZZ</name>
<dbReference type="AlphaFoldDB" id="A0A3B1BBK4"/>
<organism evidence="1">
    <name type="scientific">hydrothermal vent metagenome</name>
    <dbReference type="NCBI Taxonomy" id="652676"/>
    <lineage>
        <taxon>unclassified sequences</taxon>
        <taxon>metagenomes</taxon>
        <taxon>ecological metagenomes</taxon>
    </lineage>
</organism>
<evidence type="ECO:0008006" key="2">
    <source>
        <dbReference type="Google" id="ProtNLM"/>
    </source>
</evidence>
<reference evidence="1" key="1">
    <citation type="submission" date="2018-06" db="EMBL/GenBank/DDBJ databases">
        <authorList>
            <person name="Zhirakovskaya E."/>
        </authorList>
    </citation>
    <scope>NUCLEOTIDE SEQUENCE</scope>
</reference>
<accession>A0A3B1BBK4</accession>